<sequence length="109" mass="11624">MAYWLWLGPARKGQLRVGATAHKGSAYEHGGLRPARRGGSHWQHGARKGADCRAPARDYHQRLALPLARAATPVIGVAAHLQGSYRRARAAATYAGAAAMVTQRGQGES</sequence>
<dbReference type="EMBL" id="AMZH03029174">
    <property type="protein sequence ID" value="RRT33393.1"/>
    <property type="molecule type" value="Genomic_DNA"/>
</dbReference>
<comment type="caution">
    <text evidence="2">The sequence shown here is derived from an EMBL/GenBank/DDBJ whole genome shotgun (WGS) entry which is preliminary data.</text>
</comment>
<reference evidence="2 3" key="1">
    <citation type="journal article" date="2014" name="Agronomy (Basel)">
        <title>A Draft Genome Sequence for Ensete ventricosum, the Drought-Tolerant Tree Against Hunger.</title>
        <authorList>
            <person name="Harrison J."/>
            <person name="Moore K.A."/>
            <person name="Paszkiewicz K."/>
            <person name="Jones T."/>
            <person name="Grant M."/>
            <person name="Ambacheew D."/>
            <person name="Muzemil S."/>
            <person name="Studholme D.J."/>
        </authorList>
    </citation>
    <scope>NUCLEOTIDE SEQUENCE [LARGE SCALE GENOMIC DNA]</scope>
</reference>
<proteinExistence type="predicted"/>
<feature type="compositionally biased region" description="Basic residues" evidence="1">
    <location>
        <begin position="34"/>
        <end position="47"/>
    </location>
</feature>
<accession>A0A426X1Q3</accession>
<dbReference type="AlphaFoldDB" id="A0A426X1Q3"/>
<dbReference type="Proteomes" id="UP000287651">
    <property type="component" value="Unassembled WGS sequence"/>
</dbReference>
<evidence type="ECO:0000313" key="3">
    <source>
        <dbReference type="Proteomes" id="UP000287651"/>
    </source>
</evidence>
<evidence type="ECO:0000256" key="1">
    <source>
        <dbReference type="SAM" id="MobiDB-lite"/>
    </source>
</evidence>
<evidence type="ECO:0000313" key="2">
    <source>
        <dbReference type="EMBL" id="RRT33393.1"/>
    </source>
</evidence>
<name>A0A426X1Q3_ENSVE</name>
<organism evidence="2 3">
    <name type="scientific">Ensete ventricosum</name>
    <name type="common">Abyssinian banana</name>
    <name type="synonym">Musa ensete</name>
    <dbReference type="NCBI Taxonomy" id="4639"/>
    <lineage>
        <taxon>Eukaryota</taxon>
        <taxon>Viridiplantae</taxon>
        <taxon>Streptophyta</taxon>
        <taxon>Embryophyta</taxon>
        <taxon>Tracheophyta</taxon>
        <taxon>Spermatophyta</taxon>
        <taxon>Magnoliopsida</taxon>
        <taxon>Liliopsida</taxon>
        <taxon>Zingiberales</taxon>
        <taxon>Musaceae</taxon>
        <taxon>Ensete</taxon>
    </lineage>
</organism>
<gene>
    <name evidence="2" type="ORF">B296_00026156</name>
</gene>
<feature type="region of interest" description="Disordered" evidence="1">
    <location>
        <begin position="26"/>
        <end position="49"/>
    </location>
</feature>
<protein>
    <submittedName>
        <fullName evidence="2">Uncharacterized protein</fullName>
    </submittedName>
</protein>